<dbReference type="HOGENOM" id="CLU_897394_0_0_1"/>
<accession>A0A086J4F9</accession>
<sequence>MGNREDESMANASSVMLDSSSKSLVDVSWLSSLHQEPAPWIEPTEPLYLPGWMHLDAAENACDTIKIRVDDVYYEFLASKYPENAAEVEEIEKRITSNRKACAQIAAISKNKTDGEENASVIVDLVSTEDKSDASDAYDSKHIDEREESQILRHSELKEDMVFLWDREAAEKSIAAYNASVIKNAERGKIVGALTRACDISESLTSVSFTHNVSFVHICKETAEAALETLEAALSRDEKGLGPALRLKKTNNPQELLDVVLRSISGIGNEEIRILRKTFASVAEISQIEKIESLSGIKEDTIAKIKTLFK</sequence>
<evidence type="ECO:0000313" key="1">
    <source>
        <dbReference type="EMBL" id="KFG27027.1"/>
    </source>
</evidence>
<dbReference type="EMBL" id="AKIJ01000001">
    <property type="protein sequence ID" value="KFG27027.1"/>
    <property type="molecule type" value="Genomic_DNA"/>
</dbReference>
<organism evidence="1 2">
    <name type="scientific">Nematocida ausubeli (strain ATCC PRA-371 / ERTm2)</name>
    <name type="common">Nematode killer fungus</name>
    <dbReference type="NCBI Taxonomy" id="1913371"/>
    <lineage>
        <taxon>Eukaryota</taxon>
        <taxon>Fungi</taxon>
        <taxon>Fungi incertae sedis</taxon>
        <taxon>Microsporidia</taxon>
        <taxon>Nematocida</taxon>
    </lineage>
</organism>
<dbReference type="AlphaFoldDB" id="A0A086J4F9"/>
<gene>
    <name evidence="1" type="ORF">NESG_00099</name>
</gene>
<protein>
    <submittedName>
        <fullName evidence="1">Uncharacterized protein</fullName>
    </submittedName>
</protein>
<dbReference type="Proteomes" id="UP000054524">
    <property type="component" value="Unassembled WGS sequence"/>
</dbReference>
<dbReference type="OrthoDB" id="2190126at2759"/>
<keyword evidence="2" id="KW-1185">Reference proteome</keyword>
<name>A0A086J4F9_NEMA1</name>
<reference evidence="1 2" key="1">
    <citation type="journal article" date="2014" name="Genome Announc.">
        <title>Genome Sequence of the Microsporidian Species Nematocida sp1 Strain ERTm6 (ATCC PRA-372).</title>
        <authorList>
            <person name="Bakowski M.A."/>
            <person name="Priest M."/>
            <person name="Young S."/>
            <person name="Cuomo C.A."/>
            <person name="Troemel E.R."/>
        </authorList>
    </citation>
    <scope>NUCLEOTIDE SEQUENCE [LARGE SCALE GENOMIC DNA]</scope>
    <source>
        <strain evidence="1 2">ERTm6</strain>
    </source>
</reference>
<dbReference type="GeneID" id="77675072"/>
<comment type="caution">
    <text evidence="1">The sequence shown here is derived from an EMBL/GenBank/DDBJ whole genome shotgun (WGS) entry which is preliminary data.</text>
</comment>
<evidence type="ECO:0000313" key="2">
    <source>
        <dbReference type="Proteomes" id="UP000054524"/>
    </source>
</evidence>
<proteinExistence type="predicted"/>
<dbReference type="RefSeq" id="XP_052905582.1">
    <property type="nucleotide sequence ID" value="XM_053047757.1"/>
</dbReference>